<name>A0A1I4IFV3_9BURK</name>
<organism evidence="3 4">
    <name type="scientific">Rugamonas rubra</name>
    <dbReference type="NCBI Taxonomy" id="758825"/>
    <lineage>
        <taxon>Bacteria</taxon>
        <taxon>Pseudomonadati</taxon>
        <taxon>Pseudomonadota</taxon>
        <taxon>Betaproteobacteria</taxon>
        <taxon>Burkholderiales</taxon>
        <taxon>Oxalobacteraceae</taxon>
        <taxon>Telluria group</taxon>
        <taxon>Rugamonas</taxon>
    </lineage>
</organism>
<dbReference type="EMBL" id="FOTW01000005">
    <property type="protein sequence ID" value="SFL52701.1"/>
    <property type="molecule type" value="Genomic_DNA"/>
</dbReference>
<gene>
    <name evidence="3" type="ORF">SAMN02982985_00517</name>
</gene>
<proteinExistence type="predicted"/>
<keyword evidence="4" id="KW-1185">Reference proteome</keyword>
<dbReference type="Proteomes" id="UP000199470">
    <property type="component" value="Unassembled WGS sequence"/>
</dbReference>
<feature type="domain" description="eCIS core" evidence="2">
    <location>
        <begin position="30"/>
        <end position="105"/>
    </location>
</feature>
<evidence type="ECO:0000259" key="2">
    <source>
        <dbReference type="Pfam" id="PF13699"/>
    </source>
</evidence>
<evidence type="ECO:0000313" key="4">
    <source>
        <dbReference type="Proteomes" id="UP000199470"/>
    </source>
</evidence>
<dbReference type="Pfam" id="PF13699">
    <property type="entry name" value="eCIS_core"/>
    <property type="match status" value="1"/>
</dbReference>
<dbReference type="STRING" id="758825.SAMN02982985_00517"/>
<reference evidence="3 4" key="1">
    <citation type="submission" date="2016-10" db="EMBL/GenBank/DDBJ databases">
        <authorList>
            <person name="de Groot N.N."/>
        </authorList>
    </citation>
    <scope>NUCLEOTIDE SEQUENCE [LARGE SCALE GENOMIC DNA]</scope>
    <source>
        <strain evidence="3 4">ATCC 43154</strain>
    </source>
</reference>
<evidence type="ECO:0000313" key="3">
    <source>
        <dbReference type="EMBL" id="SFL52701.1"/>
    </source>
</evidence>
<protein>
    <recommendedName>
        <fullName evidence="2">eCIS core domain-containing protein</fullName>
    </recommendedName>
</protein>
<sequence length="1016" mass="109202">MQRKETGAAPQVDGATQSALMNQMSGGEALSAETRGFMEPRFGADFSGVRVHRDRESAGLSNRLGARAFTLRNHVFFSDNQFQPGTRDGKHLLAHELTHTIQQGQSVRRSAQPAVERGAQPVVQRSPQVSTNSATPAIQRLGVQDALDYFADKAYYIPGYRLLTIVLGFNPINQRSADRSAANILRALVELIPGGALIAQALDNHGVFTRAGAWVEQQLATLGDIGGAIVAGLARFIDSLSWRDIFDLGGVWDRAKAIFTNPIGRLISFGAGVVTGLMAIVREVVLRPLAALAEGTAGYDLLKAVLGQDPVTGEAVPRSPALLIGGFMKLIGQEEVWQNIQKGNAIGRAWDWFQGALEGLMGFVRAIPGQIVDTLRSITWQDVLTITGLFSKVGRAFLNVAGQFLSWAGAQVITLLEIIFSVVAPRAVPYIKKAQGAFRSIIQNPIGFVGNLVRAGKLGFQNFAANIGAHLKTALIKWITGPLGEAGVYIPKEFSLIEIVKLVLSVLGLTWTNIRSKLVKIIPDPVLTVLEKTAGVLVTLVRDGPAAAWQEIKNELNELKDSMIAKVTEMVTTEIVKAAVTKLVTMLNPAGAVIQAIIAIYNTISFFIQKINQIAAVVASFIDSIAAIAAGQLGPAAKRVEQTLANTLLIVIGFLAKFAGLGGIPDKLVGVVKKIRAPIDKGLDKIVAWLGGLLKKIGAAAKAGLRKLLNWWRKKVPVKGGGESHTLTFAGEGKAAKLVLRSDPALPSVFLTATAATRRLAKAKSAKPISTAVTHEEAIVPIQKELRELDDAGPDSTTADTASGKAATKADKLSKQLDGKLATLAAHVGETLEDWQVNDPEVKKDDIAITRGSFSFQQKVRVGEQHADKGELAYDSKNKAWSKLGTRDGARLGRRHVISAHDMSTHYNTALVGKKVSEAKVLLEQRGSVGDALTPVPDLKLASLQASAKTRYNKFFGYARNLFIGDQLENSMLQANIDPFHPEMAGNDKKLDEHVRHIKRGWALDGTLKVTGLDEA</sequence>
<evidence type="ECO:0000256" key="1">
    <source>
        <dbReference type="SAM" id="MobiDB-lite"/>
    </source>
</evidence>
<dbReference type="AlphaFoldDB" id="A0A1I4IFV3"/>
<feature type="region of interest" description="Disordered" evidence="1">
    <location>
        <begin position="789"/>
        <end position="810"/>
    </location>
</feature>
<accession>A0A1I4IFV3</accession>
<dbReference type="InterPro" id="IPR025295">
    <property type="entry name" value="eCIS_core_dom"/>
</dbReference>